<dbReference type="Proteomes" id="UP001419268">
    <property type="component" value="Unassembled WGS sequence"/>
</dbReference>
<dbReference type="AlphaFoldDB" id="A0AAP0NUP1"/>
<name>A0AAP0NUP1_9MAGN</name>
<dbReference type="PANTHER" id="PTHR11926">
    <property type="entry name" value="GLUCOSYL/GLUCURONOSYL TRANSFERASES"/>
    <property type="match status" value="1"/>
</dbReference>
<proteinExistence type="inferred from homology"/>
<organism evidence="2 3">
    <name type="scientific">Stephania cephalantha</name>
    <dbReference type="NCBI Taxonomy" id="152367"/>
    <lineage>
        <taxon>Eukaryota</taxon>
        <taxon>Viridiplantae</taxon>
        <taxon>Streptophyta</taxon>
        <taxon>Embryophyta</taxon>
        <taxon>Tracheophyta</taxon>
        <taxon>Spermatophyta</taxon>
        <taxon>Magnoliopsida</taxon>
        <taxon>Ranunculales</taxon>
        <taxon>Menispermaceae</taxon>
        <taxon>Menispermoideae</taxon>
        <taxon>Cissampelideae</taxon>
        <taxon>Stephania</taxon>
    </lineage>
</organism>
<dbReference type="Gene3D" id="3.40.50.2000">
    <property type="entry name" value="Glycogen Phosphorylase B"/>
    <property type="match status" value="1"/>
</dbReference>
<accession>A0AAP0NUP1</accession>
<reference evidence="2 3" key="1">
    <citation type="submission" date="2024-01" db="EMBL/GenBank/DDBJ databases">
        <title>Genome assemblies of Stephania.</title>
        <authorList>
            <person name="Yang L."/>
        </authorList>
    </citation>
    <scope>NUCLEOTIDE SEQUENCE [LARGE SCALE GENOMIC DNA]</scope>
    <source>
        <strain evidence="2">JXDWG</strain>
        <tissue evidence="2">Leaf</tissue>
    </source>
</reference>
<dbReference type="GO" id="GO:0080044">
    <property type="term" value="F:quercetin 7-O-glucosyltransferase activity"/>
    <property type="evidence" value="ECO:0007669"/>
    <property type="project" value="TreeGrafter"/>
</dbReference>
<evidence type="ECO:0000313" key="3">
    <source>
        <dbReference type="Proteomes" id="UP001419268"/>
    </source>
</evidence>
<dbReference type="GO" id="GO:0080043">
    <property type="term" value="F:quercetin 3-O-glucosyltransferase activity"/>
    <property type="evidence" value="ECO:0007669"/>
    <property type="project" value="TreeGrafter"/>
</dbReference>
<evidence type="ECO:0000256" key="1">
    <source>
        <dbReference type="ARBA" id="ARBA00009995"/>
    </source>
</evidence>
<keyword evidence="3" id="KW-1185">Reference proteome</keyword>
<sequence>MAGNITTISTTYVLVVPFTAQSHVMPLMKLPQLLVNHGRFKVTFINFECIHRRLIDSILSPNGEQKGLATNFDHGICLASVPDGLTTAHQKDVEELYNAVYNVFPGLLERLIKNIHESGESMTCLIANETIATTIEVAERKRILRAAFAPPVALVKVLCHSIPTLTQKGIIDDNGDFSIIDRADFRIYISLSYCTAKGVL</sequence>
<protein>
    <submittedName>
        <fullName evidence="2">Uncharacterized protein</fullName>
    </submittedName>
</protein>
<evidence type="ECO:0000313" key="2">
    <source>
        <dbReference type="EMBL" id="KAK9118929.1"/>
    </source>
</evidence>
<dbReference type="PANTHER" id="PTHR11926:SF1412">
    <property type="entry name" value="UDP-GLYCOSYLTRANSFERASE 83A1-LIKE"/>
    <property type="match status" value="1"/>
</dbReference>
<dbReference type="SUPFAM" id="SSF53756">
    <property type="entry name" value="UDP-Glycosyltransferase/glycogen phosphorylase"/>
    <property type="match status" value="1"/>
</dbReference>
<comment type="caution">
    <text evidence="2">The sequence shown here is derived from an EMBL/GenBank/DDBJ whole genome shotgun (WGS) entry which is preliminary data.</text>
</comment>
<comment type="similarity">
    <text evidence="1">Belongs to the UDP-glycosyltransferase family.</text>
</comment>
<dbReference type="EMBL" id="JBBNAG010000007">
    <property type="protein sequence ID" value="KAK9118929.1"/>
    <property type="molecule type" value="Genomic_DNA"/>
</dbReference>
<gene>
    <name evidence="2" type="ORF">Scep_017022</name>
</gene>